<dbReference type="Proteomes" id="UP000053647">
    <property type="component" value="Unassembled WGS sequence"/>
</dbReference>
<evidence type="ECO:0000313" key="3">
    <source>
        <dbReference type="Proteomes" id="UP000053647"/>
    </source>
</evidence>
<organism evidence="2 3">
    <name type="scientific">Paxillus involutus ATCC 200175</name>
    <dbReference type="NCBI Taxonomy" id="664439"/>
    <lineage>
        <taxon>Eukaryota</taxon>
        <taxon>Fungi</taxon>
        <taxon>Dikarya</taxon>
        <taxon>Basidiomycota</taxon>
        <taxon>Agaricomycotina</taxon>
        <taxon>Agaricomycetes</taxon>
        <taxon>Agaricomycetidae</taxon>
        <taxon>Boletales</taxon>
        <taxon>Paxilineae</taxon>
        <taxon>Paxillaceae</taxon>
        <taxon>Paxillus</taxon>
    </lineage>
</organism>
<dbReference type="InterPro" id="IPR011009">
    <property type="entry name" value="Kinase-like_dom_sf"/>
</dbReference>
<dbReference type="Pfam" id="PF07714">
    <property type="entry name" value="PK_Tyr_Ser-Thr"/>
    <property type="match status" value="1"/>
</dbReference>
<dbReference type="OrthoDB" id="346907at2759"/>
<protein>
    <recommendedName>
        <fullName evidence="1">Protein kinase domain-containing protein</fullName>
    </recommendedName>
</protein>
<name>A0A0C9T1T4_PAXIN</name>
<proteinExistence type="predicted"/>
<evidence type="ECO:0000313" key="2">
    <source>
        <dbReference type="EMBL" id="KIJ09640.1"/>
    </source>
</evidence>
<keyword evidence="3" id="KW-1185">Reference proteome</keyword>
<dbReference type="GO" id="GO:0005524">
    <property type="term" value="F:ATP binding"/>
    <property type="evidence" value="ECO:0007669"/>
    <property type="project" value="InterPro"/>
</dbReference>
<dbReference type="Gene3D" id="1.10.510.10">
    <property type="entry name" value="Transferase(Phosphotransferase) domain 1"/>
    <property type="match status" value="1"/>
</dbReference>
<evidence type="ECO:0000259" key="1">
    <source>
        <dbReference type="PROSITE" id="PS50011"/>
    </source>
</evidence>
<gene>
    <name evidence="2" type="ORF">PAXINDRAFT_119873</name>
</gene>
<dbReference type="PANTHER" id="PTHR23257:SF958">
    <property type="entry name" value="SERINE_THREONINE-PROTEIN KINASE WNK4"/>
    <property type="match status" value="1"/>
</dbReference>
<reference evidence="2 3" key="1">
    <citation type="submission" date="2014-06" db="EMBL/GenBank/DDBJ databases">
        <authorList>
            <consortium name="DOE Joint Genome Institute"/>
            <person name="Kuo A."/>
            <person name="Kohler A."/>
            <person name="Nagy L.G."/>
            <person name="Floudas D."/>
            <person name="Copeland A."/>
            <person name="Barry K.W."/>
            <person name="Cichocki N."/>
            <person name="Veneault-Fourrey C."/>
            <person name="LaButti K."/>
            <person name="Lindquist E.A."/>
            <person name="Lipzen A."/>
            <person name="Lundell T."/>
            <person name="Morin E."/>
            <person name="Murat C."/>
            <person name="Sun H."/>
            <person name="Tunlid A."/>
            <person name="Henrissat B."/>
            <person name="Grigoriev I.V."/>
            <person name="Hibbett D.S."/>
            <person name="Martin F."/>
            <person name="Nordberg H.P."/>
            <person name="Cantor M.N."/>
            <person name="Hua S.X."/>
        </authorList>
    </citation>
    <scope>NUCLEOTIDE SEQUENCE [LARGE SCALE GENOMIC DNA]</scope>
    <source>
        <strain evidence="2 3">ATCC 200175</strain>
    </source>
</reference>
<accession>A0A0C9T1T4</accession>
<reference evidence="3" key="2">
    <citation type="submission" date="2015-01" db="EMBL/GenBank/DDBJ databases">
        <title>Evolutionary Origins and Diversification of the Mycorrhizal Mutualists.</title>
        <authorList>
            <consortium name="DOE Joint Genome Institute"/>
            <consortium name="Mycorrhizal Genomics Consortium"/>
            <person name="Kohler A."/>
            <person name="Kuo A."/>
            <person name="Nagy L.G."/>
            <person name="Floudas D."/>
            <person name="Copeland A."/>
            <person name="Barry K.W."/>
            <person name="Cichocki N."/>
            <person name="Veneault-Fourrey C."/>
            <person name="LaButti K."/>
            <person name="Lindquist E.A."/>
            <person name="Lipzen A."/>
            <person name="Lundell T."/>
            <person name="Morin E."/>
            <person name="Murat C."/>
            <person name="Riley R."/>
            <person name="Ohm R."/>
            <person name="Sun H."/>
            <person name="Tunlid A."/>
            <person name="Henrissat B."/>
            <person name="Grigoriev I.V."/>
            <person name="Hibbett D.S."/>
            <person name="Martin F."/>
        </authorList>
    </citation>
    <scope>NUCLEOTIDE SEQUENCE [LARGE SCALE GENOMIC DNA]</scope>
    <source>
        <strain evidence="3">ATCC 200175</strain>
    </source>
</reference>
<feature type="domain" description="Protein kinase" evidence="1">
    <location>
        <begin position="1"/>
        <end position="193"/>
    </location>
</feature>
<dbReference type="GO" id="GO:0005737">
    <property type="term" value="C:cytoplasm"/>
    <property type="evidence" value="ECO:0007669"/>
    <property type="project" value="TreeGrafter"/>
</dbReference>
<dbReference type="PROSITE" id="PS50011">
    <property type="entry name" value="PROTEIN_KINASE_DOM"/>
    <property type="match status" value="1"/>
</dbReference>
<dbReference type="AlphaFoldDB" id="A0A0C9T1T4"/>
<dbReference type="GO" id="GO:0007165">
    <property type="term" value="P:signal transduction"/>
    <property type="evidence" value="ECO:0007669"/>
    <property type="project" value="TreeGrafter"/>
</dbReference>
<dbReference type="EMBL" id="KN819445">
    <property type="protein sequence ID" value="KIJ09640.1"/>
    <property type="molecule type" value="Genomic_DNA"/>
</dbReference>
<dbReference type="InterPro" id="IPR001245">
    <property type="entry name" value="Ser-Thr/Tyr_kinase_cat_dom"/>
</dbReference>
<sequence length="195" mass="21687">MVCPWFSNGSLSSYLSNHEAMDLSGRQGLLFDIASGLRYLHSEGVVHGDLHIHNVLVDEDGGACLTDFGLSVVLQDLPGTSYLKLSICEALRYADPELVRQVHVDSELVYPTMHNDIYSFGGLMLYVLSGKQPYEGIRQLLICTTILSGDRPPLPVNDERLSPQYELLIQRCWSPEKSTRPSAEDIMSSLQVMSI</sequence>
<dbReference type="PANTHER" id="PTHR23257">
    <property type="entry name" value="SERINE-THREONINE PROTEIN KINASE"/>
    <property type="match status" value="1"/>
</dbReference>
<dbReference type="SUPFAM" id="SSF56112">
    <property type="entry name" value="Protein kinase-like (PK-like)"/>
    <property type="match status" value="1"/>
</dbReference>
<dbReference type="InterPro" id="IPR000719">
    <property type="entry name" value="Prot_kinase_dom"/>
</dbReference>
<dbReference type="HOGENOM" id="CLU_000288_7_18_1"/>
<dbReference type="GO" id="GO:0004672">
    <property type="term" value="F:protein kinase activity"/>
    <property type="evidence" value="ECO:0007669"/>
    <property type="project" value="InterPro"/>
</dbReference>
<dbReference type="InterPro" id="IPR050167">
    <property type="entry name" value="Ser_Thr_protein_kinase"/>
</dbReference>